<gene>
    <name evidence="3" type="primary">LOC108824854</name>
</gene>
<dbReference type="GeneID" id="108824854"/>
<dbReference type="OrthoDB" id="1083658at2759"/>
<dbReference type="RefSeq" id="XP_056850833.1">
    <property type="nucleotide sequence ID" value="XM_056994853.1"/>
</dbReference>
<evidence type="ECO:0000313" key="2">
    <source>
        <dbReference type="Proteomes" id="UP000504610"/>
    </source>
</evidence>
<dbReference type="AlphaFoldDB" id="A0A9W3CGX1"/>
<keyword evidence="2" id="KW-1185">Reference proteome</keyword>
<dbReference type="Pfam" id="PF14111">
    <property type="entry name" value="DUF4283"/>
    <property type="match status" value="1"/>
</dbReference>
<reference evidence="2" key="1">
    <citation type="journal article" date="2019" name="Database">
        <title>The radish genome database (RadishGD): an integrated information resource for radish genomics.</title>
        <authorList>
            <person name="Yu H.J."/>
            <person name="Baek S."/>
            <person name="Lee Y.J."/>
            <person name="Cho A."/>
            <person name="Mun J.H."/>
        </authorList>
    </citation>
    <scope>NUCLEOTIDE SEQUENCE [LARGE SCALE GENOMIC DNA]</scope>
    <source>
        <strain evidence="2">cv. WK10039</strain>
    </source>
</reference>
<evidence type="ECO:0000313" key="3">
    <source>
        <dbReference type="RefSeq" id="XP_056850833.1"/>
    </source>
</evidence>
<dbReference type="InterPro" id="IPR025558">
    <property type="entry name" value="DUF4283"/>
</dbReference>
<protein>
    <submittedName>
        <fullName evidence="3">Uncharacterized protein LOC108824854</fullName>
    </submittedName>
</protein>
<name>A0A9W3CGX1_RAPSA</name>
<dbReference type="KEGG" id="rsz:108824854"/>
<feature type="domain" description="DUF4283" evidence="1">
    <location>
        <begin position="32"/>
        <end position="89"/>
    </location>
</feature>
<proteinExistence type="predicted"/>
<accession>A0A9W3CGX1</accession>
<evidence type="ECO:0000259" key="1">
    <source>
        <dbReference type="Pfam" id="PF14111"/>
    </source>
</evidence>
<reference evidence="3" key="2">
    <citation type="submission" date="2025-08" db="UniProtKB">
        <authorList>
            <consortium name="RefSeq"/>
        </authorList>
    </citation>
    <scope>IDENTIFICATION</scope>
    <source>
        <tissue evidence="3">Leaf</tissue>
    </source>
</reference>
<sequence length="320" mass="36110">MSLAMDKALMALSLDEEDVLFVMPELPGFSSAEENKLSLIGRILNPHRQKMSNLIRRMPRKWQKEGKVLGIALSQERFQFIFKTEYDLEYQVAVEPATGRAKIANAVLEEMRRYLLADTGESHEVKVDKVRRSVEEAEKDTMVQKCMLSLEAPPKFTNDLNRGKGIVFDYEENVGDSSQLSVQSYPPKLMADSFKAQKALSIFSAPGRLLLCEEESSMAVSKPVSNELPTVFKANSFAPCSSGNFKKRNVVRKRPPKSVRQQRYREVKAVQLEESAGQREGKQIQISKKRKCAHEEVEEKTNTKAVCLKAIPNEGLPPSQ</sequence>
<dbReference type="Proteomes" id="UP000504610">
    <property type="component" value="Chromosome 9"/>
</dbReference>
<organism evidence="2 3">
    <name type="scientific">Raphanus sativus</name>
    <name type="common">Radish</name>
    <name type="synonym">Raphanus raphanistrum var. sativus</name>
    <dbReference type="NCBI Taxonomy" id="3726"/>
    <lineage>
        <taxon>Eukaryota</taxon>
        <taxon>Viridiplantae</taxon>
        <taxon>Streptophyta</taxon>
        <taxon>Embryophyta</taxon>
        <taxon>Tracheophyta</taxon>
        <taxon>Spermatophyta</taxon>
        <taxon>Magnoliopsida</taxon>
        <taxon>eudicotyledons</taxon>
        <taxon>Gunneridae</taxon>
        <taxon>Pentapetalae</taxon>
        <taxon>rosids</taxon>
        <taxon>malvids</taxon>
        <taxon>Brassicales</taxon>
        <taxon>Brassicaceae</taxon>
        <taxon>Brassiceae</taxon>
        <taxon>Raphanus</taxon>
    </lineage>
</organism>